<sequence length="621" mass="69773">MLPIINKSCDQCRRRKVRCILPQIPVAPSEPPACIHCINRNESCNFSPIRRNLRARSQKAAVPPREPFQEREEELLIDSLLRKGSQQNRQVLLYDETAVIKARNNRVTSSAISFYSSQRMRILTERLEADGFRELVDYMENLMSKEICVKRDSNFTIINIDKPPETIMVTAAEADTYIKAYFENLHPLYPFLDRQEFSSHVLELRTQDTENTNKALSALYHAVLALGSQYHNNGSFVLGSGKSWGLFQICLGHLPDLIVPAYSLVKLQALTAMVIADEDIGCVVPAVPESTIGGYDWFLSAIHLGRLCSMTYTSLFSTQAILKTKASLLASIKRIKNKLEQWRLSVPMAYRPREALQPSKFERPSTKWIVIQAQYLYYNLVFAVERLSLHVDSEDDADTSPNQRNLMDAAQRVVELVPFIDLAPHMPIFVAGIMPMSATFILFDLVACYPRHSETNKNLALLDQAAEYFTRLEMASQGVIPGRKVAEFATIARHYIRKIKFDGAGPGGVHECDFSTPDLMQGSEKLGEWNLDMELENLCASSADNMRSFDGSHLPTMENSLTQPMEPPSCLDPAILLEKSGESEYPIGPHSVSDFVFPGWTLDDTTIAELCDAAATSECDL</sequence>
<protein>
    <recommendedName>
        <fullName evidence="7">Zn(2)-C6 fungal-type domain-containing protein</fullName>
    </recommendedName>
</protein>
<dbReference type="AlphaFoldDB" id="F0UDR3"/>
<dbReference type="GO" id="GO:0006351">
    <property type="term" value="P:DNA-templated transcription"/>
    <property type="evidence" value="ECO:0007669"/>
    <property type="project" value="InterPro"/>
</dbReference>
<dbReference type="GO" id="GO:0005634">
    <property type="term" value="C:nucleus"/>
    <property type="evidence" value="ECO:0007669"/>
    <property type="project" value="UniProtKB-SubCell"/>
</dbReference>
<keyword evidence="5" id="KW-0804">Transcription</keyword>
<accession>F0UDR3</accession>
<dbReference type="InterPro" id="IPR050987">
    <property type="entry name" value="AtrR-like"/>
</dbReference>
<dbReference type="Proteomes" id="UP000008142">
    <property type="component" value="Unassembled WGS sequence"/>
</dbReference>
<dbReference type="OrthoDB" id="39175at2759"/>
<dbReference type="CDD" id="cd00067">
    <property type="entry name" value="GAL4"/>
    <property type="match status" value="1"/>
</dbReference>
<evidence type="ECO:0000256" key="2">
    <source>
        <dbReference type="ARBA" id="ARBA00022723"/>
    </source>
</evidence>
<reference evidence="9" key="1">
    <citation type="submission" date="2008-07" db="EMBL/GenBank/DDBJ databases">
        <title>Annotation of Ajellomyces capsulatus strain H88.</title>
        <authorList>
            <person name="Champion M."/>
            <person name="Cuomo C."/>
            <person name="Ma L.-J."/>
            <person name="Henn M.R."/>
            <person name="Sil A."/>
            <person name="Goldman B."/>
            <person name="Young S.K."/>
            <person name="Kodira C.D."/>
            <person name="Zeng Q."/>
            <person name="Koehrsen M."/>
            <person name="Alvarado L."/>
            <person name="Berlin A."/>
            <person name="Borenstein D."/>
            <person name="Chen Z."/>
            <person name="Engels R."/>
            <person name="Freedman E."/>
            <person name="Gellesch M."/>
            <person name="Goldberg J."/>
            <person name="Griggs A."/>
            <person name="Gujja S."/>
            <person name="Heiman D."/>
            <person name="Hepburn T."/>
            <person name="Howarth C."/>
            <person name="Jen D."/>
            <person name="Larson L."/>
            <person name="Lewis B."/>
            <person name="Mehta T."/>
            <person name="Park D."/>
            <person name="Pearson M."/>
            <person name="Roberts A."/>
            <person name="Saif S."/>
            <person name="Shea T."/>
            <person name="Shenoy N."/>
            <person name="Sisk P."/>
            <person name="Stolte C."/>
            <person name="Sykes S."/>
            <person name="Walk T."/>
            <person name="White J."/>
            <person name="Yandava C."/>
            <person name="Klein B."/>
            <person name="McEwen J.G."/>
            <person name="Puccia R."/>
            <person name="Goldman G.H."/>
            <person name="Felipe M.S."/>
            <person name="Nino-Vega G."/>
            <person name="San-Blas G."/>
            <person name="Taylor J."/>
            <person name="Mendoza L."/>
            <person name="Galagan J."/>
            <person name="Nusbaum C."/>
            <person name="Birren B."/>
        </authorList>
    </citation>
    <scope>NUCLEOTIDE SEQUENCE [LARGE SCALE GENOMIC DNA]</scope>
    <source>
        <strain evidence="9">H88</strain>
    </source>
</reference>
<gene>
    <name evidence="8" type="ORF">HCEG_03701</name>
</gene>
<evidence type="ECO:0000256" key="5">
    <source>
        <dbReference type="ARBA" id="ARBA00023163"/>
    </source>
</evidence>
<dbReference type="InterPro" id="IPR036864">
    <property type="entry name" value="Zn2-C6_fun-type_DNA-bd_sf"/>
</dbReference>
<evidence type="ECO:0000256" key="3">
    <source>
        <dbReference type="ARBA" id="ARBA00023015"/>
    </source>
</evidence>
<organism evidence="9">
    <name type="scientific">Ajellomyces capsulatus (strain H88)</name>
    <name type="common">Darling's disease fungus</name>
    <name type="synonym">Histoplasma capsulatum</name>
    <dbReference type="NCBI Taxonomy" id="544711"/>
    <lineage>
        <taxon>Eukaryota</taxon>
        <taxon>Fungi</taxon>
        <taxon>Dikarya</taxon>
        <taxon>Ascomycota</taxon>
        <taxon>Pezizomycotina</taxon>
        <taxon>Eurotiomycetes</taxon>
        <taxon>Eurotiomycetidae</taxon>
        <taxon>Onygenales</taxon>
        <taxon>Ajellomycetaceae</taxon>
        <taxon>Histoplasma</taxon>
    </lineage>
</organism>
<evidence type="ECO:0000313" key="8">
    <source>
        <dbReference type="EMBL" id="EGC44486.1"/>
    </source>
</evidence>
<dbReference type="PANTHER" id="PTHR46910">
    <property type="entry name" value="TRANSCRIPTION FACTOR PDR1"/>
    <property type="match status" value="1"/>
</dbReference>
<dbReference type="GO" id="GO:0003677">
    <property type="term" value="F:DNA binding"/>
    <property type="evidence" value="ECO:0007669"/>
    <property type="project" value="UniProtKB-KW"/>
</dbReference>
<name>F0UDR3_AJEC8</name>
<dbReference type="VEuPathDB" id="FungiDB:I7I53_03097"/>
<keyword evidence="3" id="KW-0805">Transcription regulation</keyword>
<dbReference type="SMART" id="SM00066">
    <property type="entry name" value="GAL4"/>
    <property type="match status" value="1"/>
</dbReference>
<comment type="subcellular location">
    <subcellularLocation>
        <location evidence="1">Nucleus</location>
    </subcellularLocation>
</comment>
<dbReference type="HOGENOM" id="CLU_016058_3_1_1"/>
<dbReference type="InterPro" id="IPR001138">
    <property type="entry name" value="Zn2Cys6_DnaBD"/>
</dbReference>
<feature type="domain" description="Zn(2)-C6 fungal-type" evidence="7">
    <location>
        <begin position="8"/>
        <end position="46"/>
    </location>
</feature>
<evidence type="ECO:0000256" key="6">
    <source>
        <dbReference type="ARBA" id="ARBA00023242"/>
    </source>
</evidence>
<dbReference type="Pfam" id="PF00172">
    <property type="entry name" value="Zn_clus"/>
    <property type="match status" value="1"/>
</dbReference>
<dbReference type="Gene3D" id="4.10.240.10">
    <property type="entry name" value="Zn(2)-C6 fungal-type DNA-binding domain"/>
    <property type="match status" value="1"/>
</dbReference>
<evidence type="ECO:0000256" key="1">
    <source>
        <dbReference type="ARBA" id="ARBA00004123"/>
    </source>
</evidence>
<dbReference type="Pfam" id="PF04082">
    <property type="entry name" value="Fungal_trans"/>
    <property type="match status" value="1"/>
</dbReference>
<keyword evidence="4" id="KW-0238">DNA-binding</keyword>
<dbReference type="InterPro" id="IPR007219">
    <property type="entry name" value="XnlR_reg_dom"/>
</dbReference>
<dbReference type="CDD" id="cd12148">
    <property type="entry name" value="fungal_TF_MHR"/>
    <property type="match status" value="1"/>
</dbReference>
<evidence type="ECO:0000256" key="4">
    <source>
        <dbReference type="ARBA" id="ARBA00023125"/>
    </source>
</evidence>
<keyword evidence="2" id="KW-0479">Metal-binding</keyword>
<dbReference type="SUPFAM" id="SSF57701">
    <property type="entry name" value="Zn2/Cys6 DNA-binding domain"/>
    <property type="match status" value="1"/>
</dbReference>
<evidence type="ECO:0000259" key="7">
    <source>
        <dbReference type="PROSITE" id="PS50048"/>
    </source>
</evidence>
<evidence type="ECO:0000313" key="9">
    <source>
        <dbReference type="Proteomes" id="UP000008142"/>
    </source>
</evidence>
<dbReference type="STRING" id="544711.F0UDR3"/>
<dbReference type="GO" id="GO:0000981">
    <property type="term" value="F:DNA-binding transcription factor activity, RNA polymerase II-specific"/>
    <property type="evidence" value="ECO:0007669"/>
    <property type="project" value="InterPro"/>
</dbReference>
<dbReference type="EMBL" id="DS990638">
    <property type="protein sequence ID" value="EGC44486.1"/>
    <property type="molecule type" value="Genomic_DNA"/>
</dbReference>
<dbReference type="PROSITE" id="PS50048">
    <property type="entry name" value="ZN2_CY6_FUNGAL_2"/>
    <property type="match status" value="1"/>
</dbReference>
<proteinExistence type="predicted"/>
<keyword evidence="6" id="KW-0539">Nucleus</keyword>
<dbReference type="GO" id="GO:0008270">
    <property type="term" value="F:zinc ion binding"/>
    <property type="evidence" value="ECO:0007669"/>
    <property type="project" value="InterPro"/>
</dbReference>
<dbReference type="PANTHER" id="PTHR46910:SF3">
    <property type="entry name" value="HALOTOLERANCE PROTEIN 9-RELATED"/>
    <property type="match status" value="1"/>
</dbReference>
<dbReference type="OMA" id="HYHYHEL"/>